<dbReference type="RefSeq" id="WP_207972126.1">
    <property type="nucleotide sequence ID" value="NZ_CP071795.1"/>
</dbReference>
<feature type="transmembrane region" description="Helical" evidence="1">
    <location>
        <begin position="85"/>
        <end position="103"/>
    </location>
</feature>
<dbReference type="EMBL" id="CP071795">
    <property type="protein sequence ID" value="QTD37980.1"/>
    <property type="molecule type" value="Genomic_DNA"/>
</dbReference>
<name>A0ABX7SXJ1_9FLAO</name>
<keyword evidence="1" id="KW-0472">Membrane</keyword>
<dbReference type="Proteomes" id="UP000663935">
    <property type="component" value="Chromosome"/>
</dbReference>
<keyword evidence="1" id="KW-1133">Transmembrane helix</keyword>
<evidence type="ECO:0000313" key="2">
    <source>
        <dbReference type="EMBL" id="QTD37980.1"/>
    </source>
</evidence>
<feature type="transmembrane region" description="Helical" evidence="1">
    <location>
        <begin position="54"/>
        <end position="73"/>
    </location>
</feature>
<keyword evidence="3" id="KW-1185">Reference proteome</keyword>
<reference evidence="2 3" key="1">
    <citation type="submission" date="2021-03" db="EMBL/GenBank/DDBJ databases">
        <title>Complete genome of Polaribacter_sp.G4M1.</title>
        <authorList>
            <person name="Jeong S.W."/>
            <person name="Bae J.W."/>
        </authorList>
    </citation>
    <scope>NUCLEOTIDE SEQUENCE [LARGE SCALE GENOMIC DNA]</scope>
    <source>
        <strain evidence="2 3">G4M1</strain>
    </source>
</reference>
<gene>
    <name evidence="2" type="ORF">JL193_01350</name>
</gene>
<evidence type="ECO:0000313" key="3">
    <source>
        <dbReference type="Proteomes" id="UP000663935"/>
    </source>
</evidence>
<proteinExistence type="predicted"/>
<sequence length="195" mass="23260">MDILKQKYFLSSKKFELTDDRILVMEKSVFDEKEWEARYNELGIDLVKVKSREGIGNAVLFGGLLIVTSYMTFKAFTDGTDIKLAFLFLFFCFMWLTVFWWSIQKYFAALFILQGGNKTLTFFINSPKEKEVREFIDKVREKVKSRLKKDLTVFDPDLDFEDQLANLRYLKSIDILNEKEFEFVREHLREKHLIK</sequence>
<organism evidence="2 3">
    <name type="scientific">Polaribacter batillariae</name>
    <dbReference type="NCBI Taxonomy" id="2808900"/>
    <lineage>
        <taxon>Bacteria</taxon>
        <taxon>Pseudomonadati</taxon>
        <taxon>Bacteroidota</taxon>
        <taxon>Flavobacteriia</taxon>
        <taxon>Flavobacteriales</taxon>
        <taxon>Flavobacteriaceae</taxon>
    </lineage>
</organism>
<keyword evidence="1" id="KW-0812">Transmembrane</keyword>
<protein>
    <submittedName>
        <fullName evidence="2">Uncharacterized protein</fullName>
    </submittedName>
</protein>
<evidence type="ECO:0000256" key="1">
    <source>
        <dbReference type="SAM" id="Phobius"/>
    </source>
</evidence>
<accession>A0ABX7SXJ1</accession>